<proteinExistence type="predicted"/>
<protein>
    <submittedName>
        <fullName evidence="1">Uncharacterized protein</fullName>
    </submittedName>
</protein>
<evidence type="ECO:0000313" key="2">
    <source>
        <dbReference type="Proteomes" id="UP000093514"/>
    </source>
</evidence>
<reference evidence="2" key="1">
    <citation type="submission" date="2016-07" db="EMBL/GenBank/DDBJ databases">
        <authorList>
            <person name="Florea S."/>
            <person name="Webb J.S."/>
            <person name="Jaromczyk J."/>
            <person name="Schardl C.L."/>
        </authorList>
    </citation>
    <scope>NUCLEOTIDE SEQUENCE [LARGE SCALE GENOMIC DNA]</scope>
    <source>
        <strain evidence="2">Z6</strain>
    </source>
</reference>
<comment type="caution">
    <text evidence="1">The sequence shown here is derived from an EMBL/GenBank/DDBJ whole genome shotgun (WGS) entry which is preliminary data.</text>
</comment>
<evidence type="ECO:0000313" key="1">
    <source>
        <dbReference type="EMBL" id="OCL27276.1"/>
    </source>
</evidence>
<organism evidence="1 2">
    <name type="scientific">Orenia metallireducens</name>
    <dbReference type="NCBI Taxonomy" id="1413210"/>
    <lineage>
        <taxon>Bacteria</taxon>
        <taxon>Bacillati</taxon>
        <taxon>Bacillota</taxon>
        <taxon>Clostridia</taxon>
        <taxon>Halanaerobiales</taxon>
        <taxon>Halobacteroidaceae</taxon>
        <taxon>Orenia</taxon>
    </lineage>
</organism>
<reference evidence="1 2" key="2">
    <citation type="submission" date="2016-08" db="EMBL/GenBank/DDBJ databases">
        <title>Orenia metallireducens sp. nov. strain Z6, a Novel Metal-reducing Firmicute from the Deep Subsurface.</title>
        <authorList>
            <person name="Maxim B.I."/>
            <person name="Kenneth K."/>
            <person name="Flynn T.M."/>
            <person name="Oloughlin E.J."/>
            <person name="Locke R.A."/>
            <person name="Weber J.R."/>
            <person name="Egan S.M."/>
            <person name="Mackie R.I."/>
            <person name="Cann I.K."/>
        </authorList>
    </citation>
    <scope>NUCLEOTIDE SEQUENCE [LARGE SCALE GENOMIC DNA]</scope>
    <source>
        <strain evidence="1 2">Z6</strain>
    </source>
</reference>
<name>A0A1C0AAG9_9FIRM</name>
<keyword evidence="2" id="KW-1185">Reference proteome</keyword>
<gene>
    <name evidence="1" type="ORF">U472_07360</name>
</gene>
<sequence length="65" mass="7518">MEIYRNILESDKCDPQLVGLVIGDIGDMGEKELEQEIYQAFDAGRVDKEIISREDARFTDYSYIL</sequence>
<dbReference type="Proteomes" id="UP000093514">
    <property type="component" value="Unassembled WGS sequence"/>
</dbReference>
<dbReference type="EMBL" id="LWDV01000008">
    <property type="protein sequence ID" value="OCL27276.1"/>
    <property type="molecule type" value="Genomic_DNA"/>
</dbReference>
<dbReference type="AlphaFoldDB" id="A0A1C0AAG9"/>
<accession>A0A1C0AAG9</accession>